<comment type="similarity">
    <text evidence="1">Belongs to the MecA family.</text>
</comment>
<dbReference type="Proteomes" id="UP000448943">
    <property type="component" value="Unassembled WGS sequence"/>
</dbReference>
<dbReference type="InterPro" id="IPR038471">
    <property type="entry name" value="MecA_C_sf"/>
</dbReference>
<reference evidence="2 3" key="1">
    <citation type="submission" date="2019-01" db="EMBL/GenBank/DDBJ databases">
        <title>Chengkuizengella sp. nov., isolated from deep-sea sediment of East Pacific Ocean.</title>
        <authorList>
            <person name="Yang J."/>
            <person name="Lai Q."/>
            <person name="Shao Z."/>
        </authorList>
    </citation>
    <scope>NUCLEOTIDE SEQUENCE [LARGE SCALE GENOMIC DNA]</scope>
    <source>
        <strain evidence="2 3">YPA3-1-1</strain>
    </source>
</reference>
<proteinExistence type="inferred from homology"/>
<dbReference type="PANTHER" id="PTHR39161:SF2">
    <property type="entry name" value="ADAPTER PROTEIN MECA 2"/>
    <property type="match status" value="1"/>
</dbReference>
<dbReference type="InterPro" id="IPR008681">
    <property type="entry name" value="Neg-reg_MecA"/>
</dbReference>
<gene>
    <name evidence="2" type="ORF">ERL59_15965</name>
</gene>
<dbReference type="AlphaFoldDB" id="A0A6N9Q6C7"/>
<organism evidence="2 3">
    <name type="scientific">Chengkuizengella marina</name>
    <dbReference type="NCBI Taxonomy" id="2507566"/>
    <lineage>
        <taxon>Bacteria</taxon>
        <taxon>Bacillati</taxon>
        <taxon>Bacillota</taxon>
        <taxon>Bacilli</taxon>
        <taxon>Bacillales</taxon>
        <taxon>Paenibacillaceae</taxon>
        <taxon>Chengkuizengella</taxon>
    </lineage>
</organism>
<keyword evidence="3" id="KW-1185">Reference proteome</keyword>
<dbReference type="Gene3D" id="3.30.70.1950">
    <property type="match status" value="1"/>
</dbReference>
<sequence>MKMERLSTDKIRIFLTFEDLTERGIQKEDMWKEIPKVRELFNDMMEQAYSELGFEASGPLAVEVITHPAQGMVVIVTKGNLDEGDFPEYDEEELLYEMEVTLEESHLISYTFQDFEHVITVSKLLKKYLSEEEGMLYSYEDQWILQIDSEKFDDNLFHTLIALLSEYGETTSLTQSILEEYGKVIISENAIKVINEHF</sequence>
<dbReference type="Pfam" id="PF05389">
    <property type="entry name" value="MecA"/>
    <property type="match status" value="1"/>
</dbReference>
<accession>A0A6N9Q6C7</accession>
<protein>
    <submittedName>
        <fullName evidence="2">Genetic competence negative regulator</fullName>
    </submittedName>
</protein>
<evidence type="ECO:0000313" key="2">
    <source>
        <dbReference type="EMBL" id="NBI30445.1"/>
    </source>
</evidence>
<evidence type="ECO:0000313" key="3">
    <source>
        <dbReference type="Proteomes" id="UP000448943"/>
    </source>
</evidence>
<dbReference type="PANTHER" id="PTHR39161">
    <property type="entry name" value="ADAPTER PROTEIN MECA"/>
    <property type="match status" value="1"/>
</dbReference>
<dbReference type="NCBIfam" id="NF002781">
    <property type="entry name" value="PRK02899.1"/>
    <property type="match status" value="1"/>
</dbReference>
<comment type="caution">
    <text evidence="2">The sequence shown here is derived from an EMBL/GenBank/DDBJ whole genome shotgun (WGS) entry which is preliminary data.</text>
</comment>
<dbReference type="RefSeq" id="WP_160647255.1">
    <property type="nucleotide sequence ID" value="NZ_SIJB01000032.1"/>
</dbReference>
<dbReference type="OrthoDB" id="2085234at2"/>
<dbReference type="PIRSF" id="PIRSF029008">
    <property type="entry name" value="MecA"/>
    <property type="match status" value="1"/>
</dbReference>
<dbReference type="EMBL" id="SIJB01000032">
    <property type="protein sequence ID" value="NBI30445.1"/>
    <property type="molecule type" value="Genomic_DNA"/>
</dbReference>
<evidence type="ECO:0000256" key="1">
    <source>
        <dbReference type="ARBA" id="ARBA00005397"/>
    </source>
</evidence>
<name>A0A6N9Q6C7_9BACL</name>